<dbReference type="Proteomes" id="UP000827976">
    <property type="component" value="Chromosome 12"/>
</dbReference>
<comment type="caution">
    <text evidence="1">The sequence shown here is derived from an EMBL/GenBank/DDBJ whole genome shotgun (WGS) entry which is preliminary data.</text>
</comment>
<reference evidence="2" key="1">
    <citation type="journal article" date="2022" name="Nat. Commun.">
        <title>Chromosome evolution and the genetic basis of agronomically important traits in greater yam.</title>
        <authorList>
            <person name="Bredeson J.V."/>
            <person name="Lyons J.B."/>
            <person name="Oniyinde I.O."/>
            <person name="Okereke N.R."/>
            <person name="Kolade O."/>
            <person name="Nnabue I."/>
            <person name="Nwadili C.O."/>
            <person name="Hribova E."/>
            <person name="Parker M."/>
            <person name="Nwogha J."/>
            <person name="Shu S."/>
            <person name="Carlson J."/>
            <person name="Kariba R."/>
            <person name="Muthemba S."/>
            <person name="Knop K."/>
            <person name="Barton G.J."/>
            <person name="Sherwood A.V."/>
            <person name="Lopez-Montes A."/>
            <person name="Asiedu R."/>
            <person name="Jamnadass R."/>
            <person name="Muchugi A."/>
            <person name="Goodstein D."/>
            <person name="Egesi C.N."/>
            <person name="Featherston J."/>
            <person name="Asfaw A."/>
            <person name="Simpson G.G."/>
            <person name="Dolezel J."/>
            <person name="Hendre P.S."/>
            <person name="Van Deynze A."/>
            <person name="Kumar P.L."/>
            <person name="Obidiegwu J.E."/>
            <person name="Bhattacharjee R."/>
            <person name="Rokhsar D.S."/>
        </authorList>
    </citation>
    <scope>NUCLEOTIDE SEQUENCE [LARGE SCALE GENOMIC DNA]</scope>
    <source>
        <strain evidence="2">cv. TDa95/00328</strain>
    </source>
</reference>
<evidence type="ECO:0000313" key="1">
    <source>
        <dbReference type="EMBL" id="KAH7667700.1"/>
    </source>
</evidence>
<keyword evidence="2" id="KW-1185">Reference proteome</keyword>
<evidence type="ECO:0000313" key="2">
    <source>
        <dbReference type="Proteomes" id="UP000827976"/>
    </source>
</evidence>
<accession>A0ACB7V3A8</accession>
<dbReference type="EMBL" id="CM037022">
    <property type="protein sequence ID" value="KAH7667700.1"/>
    <property type="molecule type" value="Genomic_DNA"/>
</dbReference>
<name>A0ACB7V3A8_DIOAL</name>
<protein>
    <submittedName>
        <fullName evidence="1">Uncharacterized protein</fullName>
    </submittedName>
</protein>
<sequence>MKIYCLMCFITFCCYPHAAKPPICGRPCRNVLCYLLLSVDIFHIQWSRYLFAFLVVGLFLRFGHYCHLFLLFFK</sequence>
<proteinExistence type="predicted"/>
<gene>
    <name evidence="1" type="ORF">IHE45_12G075800</name>
</gene>
<organism evidence="1 2">
    <name type="scientific">Dioscorea alata</name>
    <name type="common">Purple yam</name>
    <dbReference type="NCBI Taxonomy" id="55571"/>
    <lineage>
        <taxon>Eukaryota</taxon>
        <taxon>Viridiplantae</taxon>
        <taxon>Streptophyta</taxon>
        <taxon>Embryophyta</taxon>
        <taxon>Tracheophyta</taxon>
        <taxon>Spermatophyta</taxon>
        <taxon>Magnoliopsida</taxon>
        <taxon>Liliopsida</taxon>
        <taxon>Dioscoreales</taxon>
        <taxon>Dioscoreaceae</taxon>
        <taxon>Dioscorea</taxon>
    </lineage>
</organism>